<keyword evidence="1" id="KW-0597">Phosphoprotein</keyword>
<feature type="domain" description="Response regulatory" evidence="2">
    <location>
        <begin position="7"/>
        <end position="125"/>
    </location>
</feature>
<dbReference type="PROSITE" id="PS50110">
    <property type="entry name" value="RESPONSE_REGULATORY"/>
    <property type="match status" value="1"/>
</dbReference>
<evidence type="ECO:0000259" key="2">
    <source>
        <dbReference type="PROSITE" id="PS50110"/>
    </source>
</evidence>
<protein>
    <submittedName>
        <fullName evidence="3">Response regulator</fullName>
    </submittedName>
</protein>
<dbReference type="Gene3D" id="3.40.50.2300">
    <property type="match status" value="1"/>
</dbReference>
<dbReference type="SUPFAM" id="SSF52172">
    <property type="entry name" value="CheY-like"/>
    <property type="match status" value="1"/>
</dbReference>
<dbReference type="PANTHER" id="PTHR44520">
    <property type="entry name" value="RESPONSE REGULATOR RCP1-RELATED"/>
    <property type="match status" value="1"/>
</dbReference>
<dbReference type="InterPro" id="IPR001789">
    <property type="entry name" value="Sig_transdc_resp-reg_receiver"/>
</dbReference>
<sequence length="146" mass="16180">MANPGSHILILEDDHDDRQLIQSVLEESPVPVPIRFVSSGTALLESLEQHEPLLVMMDFNVQPDTGLELLEAIKRRDAWRHIPVVIGGESSDTDFIRLCYRKGACSYIIKPTSIDGIRASLAGFFSYWLQVPGLPAGQPQTSAIRP</sequence>
<keyword evidence="4" id="KW-1185">Reference proteome</keyword>
<dbReference type="SMART" id="SM00448">
    <property type="entry name" value="REC"/>
    <property type="match status" value="1"/>
</dbReference>
<name>A0ABP8H226_9BACT</name>
<dbReference type="Pfam" id="PF00072">
    <property type="entry name" value="Response_reg"/>
    <property type="match status" value="1"/>
</dbReference>
<dbReference type="Proteomes" id="UP001501725">
    <property type="component" value="Unassembled WGS sequence"/>
</dbReference>
<comment type="caution">
    <text evidence="3">The sequence shown here is derived from an EMBL/GenBank/DDBJ whole genome shotgun (WGS) entry which is preliminary data.</text>
</comment>
<proteinExistence type="predicted"/>
<feature type="modified residue" description="4-aspartylphosphate" evidence="1">
    <location>
        <position position="58"/>
    </location>
</feature>
<evidence type="ECO:0000313" key="3">
    <source>
        <dbReference type="EMBL" id="GAA4332938.1"/>
    </source>
</evidence>
<dbReference type="InterPro" id="IPR052893">
    <property type="entry name" value="TCS_response_regulator"/>
</dbReference>
<dbReference type="InterPro" id="IPR011006">
    <property type="entry name" value="CheY-like_superfamily"/>
</dbReference>
<evidence type="ECO:0000313" key="4">
    <source>
        <dbReference type="Proteomes" id="UP001501725"/>
    </source>
</evidence>
<accession>A0ABP8H226</accession>
<dbReference type="EMBL" id="BAABGY010000007">
    <property type="protein sequence ID" value="GAA4332938.1"/>
    <property type="molecule type" value="Genomic_DNA"/>
</dbReference>
<reference evidence="4" key="1">
    <citation type="journal article" date="2019" name="Int. J. Syst. Evol. Microbiol.">
        <title>The Global Catalogue of Microorganisms (GCM) 10K type strain sequencing project: providing services to taxonomists for standard genome sequencing and annotation.</title>
        <authorList>
            <consortium name="The Broad Institute Genomics Platform"/>
            <consortium name="The Broad Institute Genome Sequencing Center for Infectious Disease"/>
            <person name="Wu L."/>
            <person name="Ma J."/>
        </authorList>
    </citation>
    <scope>NUCLEOTIDE SEQUENCE [LARGE SCALE GENOMIC DNA]</scope>
    <source>
        <strain evidence="4">JCM 17919</strain>
    </source>
</reference>
<dbReference type="RefSeq" id="WP_345256166.1">
    <property type="nucleotide sequence ID" value="NZ_BAABGY010000007.1"/>
</dbReference>
<gene>
    <name evidence="3" type="ORF">GCM10023184_25840</name>
</gene>
<organism evidence="3 4">
    <name type="scientific">Flaviaesturariibacter amylovorans</name>
    <dbReference type="NCBI Taxonomy" id="1084520"/>
    <lineage>
        <taxon>Bacteria</taxon>
        <taxon>Pseudomonadati</taxon>
        <taxon>Bacteroidota</taxon>
        <taxon>Chitinophagia</taxon>
        <taxon>Chitinophagales</taxon>
        <taxon>Chitinophagaceae</taxon>
        <taxon>Flaviaestuariibacter</taxon>
    </lineage>
</organism>
<dbReference type="PANTHER" id="PTHR44520:SF2">
    <property type="entry name" value="RESPONSE REGULATOR RCP1"/>
    <property type="match status" value="1"/>
</dbReference>
<evidence type="ECO:0000256" key="1">
    <source>
        <dbReference type="PROSITE-ProRule" id="PRU00169"/>
    </source>
</evidence>